<feature type="compositionally biased region" description="Low complexity" evidence="1">
    <location>
        <begin position="157"/>
        <end position="174"/>
    </location>
</feature>
<evidence type="ECO:0000313" key="4">
    <source>
        <dbReference type="Proteomes" id="UP001283361"/>
    </source>
</evidence>
<sequence>MQSNWKAPKWVPPLPHGWEAKFDPGQHTYFFINHQTKTTQWEDPRFQKSTAAESRPTAAAAATSLKQSGTRRRYSPTYESLQMRDFRTPASGDQRAQLRQSQGESSLINPETIVQKLQAEFPAATRELISDMLSSCQNNEVRTRQEMRNLGFAVKPSSSSSSSGAGHSVSTVSVRAVSPTRKASQGASPTKQQQQPKPQVASATATPKREVSDAEKARIMNQLKGEFPNSDPSVVIIAARTCEFDVEKTRELIMAFEKKGGDQERSSRTRGGATSSGQSSSSSSQPVQPSQQSLLPAGLSDESPQGGQSGASNHHRLGHTKGSVTRGESGSAKVVTTRSPQPQHVRAQQVTRMSEHLLNTTSDLLSHLTSGASCCPREEHTDRNVEQGREDSSSPASLGINRPRQKTTRQTAVVTLQPGVVTHKTAAESSFRTATAGPNRELCRGPDSSLLM</sequence>
<reference evidence="3" key="1">
    <citation type="journal article" date="2023" name="G3 (Bethesda)">
        <title>A reference genome for the long-term kleptoplast-retaining sea slug Elysia crispata morphotype clarki.</title>
        <authorList>
            <person name="Eastman K.E."/>
            <person name="Pendleton A.L."/>
            <person name="Shaikh M.A."/>
            <person name="Suttiyut T."/>
            <person name="Ogas R."/>
            <person name="Tomko P."/>
            <person name="Gavelis G."/>
            <person name="Widhalm J.R."/>
            <person name="Wisecaver J.H."/>
        </authorList>
    </citation>
    <scope>NUCLEOTIDE SEQUENCE</scope>
    <source>
        <strain evidence="3">ECLA1</strain>
    </source>
</reference>
<dbReference type="EMBL" id="JAWDGP010007172">
    <property type="protein sequence ID" value="KAK3728788.1"/>
    <property type="molecule type" value="Genomic_DNA"/>
</dbReference>
<feature type="compositionally biased region" description="Basic and acidic residues" evidence="1">
    <location>
        <begin position="376"/>
        <end position="392"/>
    </location>
</feature>
<dbReference type="InterPro" id="IPR001202">
    <property type="entry name" value="WW_dom"/>
</dbReference>
<dbReference type="AlphaFoldDB" id="A0AAE0Y0V8"/>
<dbReference type="PROSITE" id="PS01159">
    <property type="entry name" value="WW_DOMAIN_1"/>
    <property type="match status" value="1"/>
</dbReference>
<feature type="compositionally biased region" description="Polar residues" evidence="1">
    <location>
        <begin position="181"/>
        <end position="190"/>
    </location>
</feature>
<feature type="domain" description="WW" evidence="2">
    <location>
        <begin position="12"/>
        <end position="46"/>
    </location>
</feature>
<protein>
    <recommendedName>
        <fullName evidence="2">WW domain-containing protein</fullName>
    </recommendedName>
</protein>
<feature type="region of interest" description="Disordered" evidence="1">
    <location>
        <begin position="370"/>
        <end position="410"/>
    </location>
</feature>
<dbReference type="SUPFAM" id="SSF51045">
    <property type="entry name" value="WW domain"/>
    <property type="match status" value="1"/>
</dbReference>
<dbReference type="CDD" id="cd00201">
    <property type="entry name" value="WW"/>
    <property type="match status" value="1"/>
</dbReference>
<dbReference type="InterPro" id="IPR036020">
    <property type="entry name" value="WW_dom_sf"/>
</dbReference>
<comment type="caution">
    <text evidence="3">The sequence shown here is derived from an EMBL/GenBank/DDBJ whole genome shotgun (WGS) entry which is preliminary data.</text>
</comment>
<accession>A0AAE0Y0V8</accession>
<keyword evidence="4" id="KW-1185">Reference proteome</keyword>
<dbReference type="SMART" id="SM00456">
    <property type="entry name" value="WW"/>
    <property type="match status" value="1"/>
</dbReference>
<evidence type="ECO:0000259" key="2">
    <source>
        <dbReference type="PROSITE" id="PS50020"/>
    </source>
</evidence>
<feature type="compositionally biased region" description="Polar residues" evidence="1">
    <location>
        <begin position="97"/>
        <end position="109"/>
    </location>
</feature>
<dbReference type="Gene3D" id="2.20.70.10">
    <property type="match status" value="1"/>
</dbReference>
<dbReference type="PROSITE" id="PS50020">
    <property type="entry name" value="WW_DOMAIN_2"/>
    <property type="match status" value="1"/>
</dbReference>
<evidence type="ECO:0000313" key="3">
    <source>
        <dbReference type="EMBL" id="KAK3728788.1"/>
    </source>
</evidence>
<feature type="compositionally biased region" description="Basic and acidic residues" evidence="1">
    <location>
        <begin position="257"/>
        <end position="267"/>
    </location>
</feature>
<evidence type="ECO:0000256" key="1">
    <source>
        <dbReference type="SAM" id="MobiDB-lite"/>
    </source>
</evidence>
<proteinExistence type="predicted"/>
<feature type="region of interest" description="Disordered" evidence="1">
    <location>
        <begin position="427"/>
        <end position="452"/>
    </location>
</feature>
<gene>
    <name evidence="3" type="ORF">RRG08_013511</name>
</gene>
<name>A0AAE0Y0V8_9GAST</name>
<feature type="compositionally biased region" description="Polar residues" evidence="1">
    <location>
        <begin position="302"/>
        <end position="312"/>
    </location>
</feature>
<feature type="compositionally biased region" description="Polar residues" evidence="1">
    <location>
        <begin position="322"/>
        <end position="351"/>
    </location>
</feature>
<organism evidence="3 4">
    <name type="scientific">Elysia crispata</name>
    <name type="common">lettuce slug</name>
    <dbReference type="NCBI Taxonomy" id="231223"/>
    <lineage>
        <taxon>Eukaryota</taxon>
        <taxon>Metazoa</taxon>
        <taxon>Spiralia</taxon>
        <taxon>Lophotrochozoa</taxon>
        <taxon>Mollusca</taxon>
        <taxon>Gastropoda</taxon>
        <taxon>Heterobranchia</taxon>
        <taxon>Euthyneura</taxon>
        <taxon>Panpulmonata</taxon>
        <taxon>Sacoglossa</taxon>
        <taxon>Placobranchoidea</taxon>
        <taxon>Plakobranchidae</taxon>
        <taxon>Elysia</taxon>
    </lineage>
</organism>
<dbReference type="Proteomes" id="UP001283361">
    <property type="component" value="Unassembled WGS sequence"/>
</dbReference>
<feature type="region of interest" description="Disordered" evidence="1">
    <location>
        <begin position="257"/>
        <end position="351"/>
    </location>
</feature>
<feature type="compositionally biased region" description="Low complexity" evidence="1">
    <location>
        <begin position="269"/>
        <end position="293"/>
    </location>
</feature>
<dbReference type="Pfam" id="PF00397">
    <property type="entry name" value="WW"/>
    <property type="match status" value="1"/>
</dbReference>
<feature type="region of interest" description="Disordered" evidence="1">
    <location>
        <begin position="40"/>
        <end position="109"/>
    </location>
</feature>
<feature type="region of interest" description="Disordered" evidence="1">
    <location>
        <begin position="153"/>
        <end position="214"/>
    </location>
</feature>
<feature type="compositionally biased region" description="Low complexity" evidence="1">
    <location>
        <begin position="49"/>
        <end position="64"/>
    </location>
</feature>